<keyword evidence="2" id="KW-1185">Reference proteome</keyword>
<evidence type="ECO:0000313" key="1">
    <source>
        <dbReference type="EMBL" id="TPG61957.1"/>
    </source>
</evidence>
<dbReference type="Proteomes" id="UP000317663">
    <property type="component" value="Unassembled WGS sequence"/>
</dbReference>
<reference evidence="1 2" key="1">
    <citation type="journal article" date="2019" name="Environ. Microbiol.">
        <title>Species interactions and distinct microbial communities in high Arctic permafrost affected cryosols are associated with the CH4 and CO2 gas fluxes.</title>
        <authorList>
            <person name="Altshuler I."/>
            <person name="Hamel J."/>
            <person name="Turney S."/>
            <person name="Magnuson E."/>
            <person name="Levesque R."/>
            <person name="Greer C."/>
            <person name="Whyte L.G."/>
        </authorList>
    </citation>
    <scope>NUCLEOTIDE SEQUENCE [LARGE SCALE GENOMIC DNA]</scope>
    <source>
        <strain evidence="1 2">E4</strain>
    </source>
</reference>
<proteinExistence type="predicted"/>
<dbReference type="OrthoDB" id="9958828at2"/>
<evidence type="ECO:0000313" key="2">
    <source>
        <dbReference type="Proteomes" id="UP000317663"/>
    </source>
</evidence>
<gene>
    <name evidence="1" type="ORF">EAH77_10910</name>
</gene>
<name>A0A502GI34_9GAMM</name>
<comment type="caution">
    <text evidence="1">The sequence shown here is derived from an EMBL/GenBank/DDBJ whole genome shotgun (WGS) entry which is preliminary data.</text>
</comment>
<dbReference type="AlphaFoldDB" id="A0A502GI34"/>
<dbReference type="RefSeq" id="WP_050136488.1">
    <property type="nucleotide sequence ID" value="NZ_RCZD01000005.1"/>
</dbReference>
<sequence>MTLIDSNNEKYRGKNKLSEELPIELDRLLAHLDETHAVDMLVTDDLHNHPVSMVHISSGDSEPATTIVKPFSVLAANAEKLAQTSNNADLITKLQKLLQKKKEYLSLRNEAVELSIALNLTQHIAPRFRALPPSVKTTLDDIPNQMSIDRQLIDLHWAWMIGHRKKVKSEIYDDLFMNEEFDWSLAEKFALEKWTGDVKIAALLLNRNLQWGLAQYQSKSHRDTWKKLQQGAFKDGKCHVLGIDQVTERLECSVTKQKHLAMHIPHWVNVWLASRISEHSDMGLAQIIKLMTGEISEEKQLKKSLSSVLRRLDSYKRR</sequence>
<dbReference type="EMBL" id="RCZD01000005">
    <property type="protein sequence ID" value="TPG61957.1"/>
    <property type="molecule type" value="Genomic_DNA"/>
</dbReference>
<organism evidence="1 2">
    <name type="scientific">Ewingella americana</name>
    <dbReference type="NCBI Taxonomy" id="41202"/>
    <lineage>
        <taxon>Bacteria</taxon>
        <taxon>Pseudomonadati</taxon>
        <taxon>Pseudomonadota</taxon>
        <taxon>Gammaproteobacteria</taxon>
        <taxon>Enterobacterales</taxon>
        <taxon>Yersiniaceae</taxon>
        <taxon>Ewingella</taxon>
    </lineage>
</organism>
<protein>
    <submittedName>
        <fullName evidence="1">Uncharacterized protein</fullName>
    </submittedName>
</protein>
<accession>A0A502GI34</accession>